<protein>
    <submittedName>
        <fullName evidence="14">Mechanosensitive ion channel</fullName>
    </submittedName>
</protein>
<feature type="transmembrane region" description="Helical" evidence="8">
    <location>
        <begin position="498"/>
        <end position="520"/>
    </location>
</feature>
<evidence type="ECO:0000259" key="10">
    <source>
        <dbReference type="Pfam" id="PF00924"/>
    </source>
</evidence>
<dbReference type="PANTHER" id="PTHR30347">
    <property type="entry name" value="POTASSIUM CHANNEL RELATED"/>
    <property type="match status" value="1"/>
</dbReference>
<feature type="domain" description="Mechanosensitive ion channel inner membrane" evidence="11">
    <location>
        <begin position="450"/>
        <end position="786"/>
    </location>
</feature>
<keyword evidence="7" id="KW-0175">Coiled coil</keyword>
<evidence type="ECO:0000256" key="3">
    <source>
        <dbReference type="ARBA" id="ARBA00022475"/>
    </source>
</evidence>
<feature type="transmembrane region" description="Helical" evidence="8">
    <location>
        <begin position="526"/>
        <end position="551"/>
    </location>
</feature>
<dbReference type="Gene3D" id="3.30.70.100">
    <property type="match status" value="1"/>
</dbReference>
<feature type="transmembrane region" description="Helical" evidence="8">
    <location>
        <begin position="646"/>
        <end position="668"/>
    </location>
</feature>
<feature type="transmembrane region" description="Helical" evidence="8">
    <location>
        <begin position="571"/>
        <end position="592"/>
    </location>
</feature>
<name>A0ABS5I0X7_9GAMM</name>
<feature type="coiled-coil region" evidence="7">
    <location>
        <begin position="43"/>
        <end position="70"/>
    </location>
</feature>
<keyword evidence="6 8" id="KW-0472">Membrane</keyword>
<keyword evidence="4 8" id="KW-0812">Transmembrane</keyword>
<dbReference type="InterPro" id="IPR010920">
    <property type="entry name" value="LSM_dom_sf"/>
</dbReference>
<dbReference type="PROSITE" id="PS01246">
    <property type="entry name" value="UPF0003"/>
    <property type="match status" value="1"/>
</dbReference>
<feature type="transmembrane region" description="Helical" evidence="8">
    <location>
        <begin position="756"/>
        <end position="780"/>
    </location>
</feature>
<dbReference type="Pfam" id="PF21088">
    <property type="entry name" value="MS_channel_1st"/>
    <property type="match status" value="1"/>
</dbReference>
<dbReference type="RefSeq" id="WP_153661672.1">
    <property type="nucleotide sequence ID" value="NZ_JAAIKR010000004.1"/>
</dbReference>
<feature type="domain" description="Mechanosensitive ion channel transmembrane helices 2/3" evidence="13">
    <location>
        <begin position="848"/>
        <end position="888"/>
    </location>
</feature>
<dbReference type="InterPro" id="IPR025692">
    <property type="entry name" value="MscS_IM_dom1"/>
</dbReference>
<evidence type="ECO:0000256" key="1">
    <source>
        <dbReference type="ARBA" id="ARBA00004651"/>
    </source>
</evidence>
<feature type="signal peptide" evidence="9">
    <location>
        <begin position="1"/>
        <end position="23"/>
    </location>
</feature>
<dbReference type="Pfam" id="PF21082">
    <property type="entry name" value="MS_channel_3rd"/>
    <property type="match status" value="1"/>
</dbReference>
<evidence type="ECO:0000313" key="15">
    <source>
        <dbReference type="Proteomes" id="UP000811844"/>
    </source>
</evidence>
<dbReference type="InterPro" id="IPR052702">
    <property type="entry name" value="MscS-like_channel"/>
</dbReference>
<keyword evidence="9" id="KW-0732">Signal</keyword>
<dbReference type="SUPFAM" id="SSF82861">
    <property type="entry name" value="Mechanosensitive channel protein MscS (YggB), transmembrane region"/>
    <property type="match status" value="1"/>
</dbReference>
<evidence type="ECO:0000259" key="13">
    <source>
        <dbReference type="Pfam" id="PF21088"/>
    </source>
</evidence>
<dbReference type="EMBL" id="JAAIKR010000004">
    <property type="protein sequence ID" value="MBR9727676.1"/>
    <property type="molecule type" value="Genomic_DNA"/>
</dbReference>
<dbReference type="InterPro" id="IPR023408">
    <property type="entry name" value="MscS_beta-dom_sf"/>
</dbReference>
<feature type="transmembrane region" description="Helical" evidence="8">
    <location>
        <begin position="604"/>
        <end position="626"/>
    </location>
</feature>
<dbReference type="Gene3D" id="1.10.287.1260">
    <property type="match status" value="1"/>
</dbReference>
<feature type="domain" description="Mechanosensitive ion channel MscS C-terminal" evidence="12">
    <location>
        <begin position="965"/>
        <end position="1045"/>
    </location>
</feature>
<keyword evidence="3" id="KW-1003">Cell membrane</keyword>
<dbReference type="Gene3D" id="2.30.30.60">
    <property type="match status" value="1"/>
</dbReference>
<dbReference type="InterPro" id="IPR049142">
    <property type="entry name" value="MS_channel_1st"/>
</dbReference>
<dbReference type="InterPro" id="IPR049278">
    <property type="entry name" value="MS_channel_C"/>
</dbReference>
<evidence type="ECO:0000256" key="6">
    <source>
        <dbReference type="ARBA" id="ARBA00023136"/>
    </source>
</evidence>
<evidence type="ECO:0000256" key="4">
    <source>
        <dbReference type="ARBA" id="ARBA00022692"/>
    </source>
</evidence>
<dbReference type="Pfam" id="PF12794">
    <property type="entry name" value="MscS_TM"/>
    <property type="match status" value="1"/>
</dbReference>
<feature type="transmembrane region" description="Helical" evidence="8">
    <location>
        <begin position="800"/>
        <end position="820"/>
    </location>
</feature>
<feature type="chain" id="PRO_5045836065" evidence="9">
    <location>
        <begin position="24"/>
        <end position="1069"/>
    </location>
</feature>
<feature type="transmembrane region" description="Helical" evidence="8">
    <location>
        <begin position="674"/>
        <end position="694"/>
    </location>
</feature>
<reference evidence="14 15" key="1">
    <citation type="submission" date="2020-02" db="EMBL/GenBank/DDBJ databases">
        <title>Shewanella WXL01 sp. nov., a marine bacterium isolated from green algae in Luhuitou Fringing Reef (Northern South China Sea).</title>
        <authorList>
            <person name="Wang X."/>
        </authorList>
    </citation>
    <scope>NUCLEOTIDE SEQUENCE [LARGE SCALE GENOMIC DNA]</scope>
    <source>
        <strain evidence="14 15">MCCC 1A01895</strain>
    </source>
</reference>
<proteinExistence type="inferred from homology"/>
<feature type="transmembrane region" description="Helical" evidence="8">
    <location>
        <begin position="874"/>
        <end position="902"/>
    </location>
</feature>
<gene>
    <name evidence="14" type="ORF">G3R48_06705</name>
</gene>
<dbReference type="InterPro" id="IPR011014">
    <property type="entry name" value="MscS_channel_TM-2"/>
</dbReference>
<dbReference type="InterPro" id="IPR006685">
    <property type="entry name" value="MscS_channel_2nd"/>
</dbReference>
<feature type="transmembrane region" description="Helical" evidence="8">
    <location>
        <begin position="449"/>
        <end position="468"/>
    </location>
</feature>
<comment type="caution">
    <text evidence="14">The sequence shown here is derived from an EMBL/GenBank/DDBJ whole genome shotgun (WGS) entry which is preliminary data.</text>
</comment>
<dbReference type="Proteomes" id="UP000811844">
    <property type="component" value="Unassembled WGS sequence"/>
</dbReference>
<evidence type="ECO:0000256" key="7">
    <source>
        <dbReference type="SAM" id="Coils"/>
    </source>
</evidence>
<evidence type="ECO:0000256" key="8">
    <source>
        <dbReference type="SAM" id="Phobius"/>
    </source>
</evidence>
<evidence type="ECO:0000259" key="12">
    <source>
        <dbReference type="Pfam" id="PF21082"/>
    </source>
</evidence>
<feature type="coiled-coil region" evidence="7">
    <location>
        <begin position="361"/>
        <end position="402"/>
    </location>
</feature>
<accession>A0ABS5I0X7</accession>
<comment type="subcellular location">
    <subcellularLocation>
        <location evidence="1">Cell membrane</location>
        <topology evidence="1">Multi-pass membrane protein</topology>
    </subcellularLocation>
</comment>
<sequence>MLFFPRLLAAILLFCVFACQANANSPLSINKRLGIPSETKSHSIDIHVQIEELQQDIARLKKEQQAYQAIYDSNEATQQRLYEQLEQSKQPLSISPNIDIAQQASMSYSLLTELKESEKQSSQLYSQLVRSREQLPELIATARTALSQHLRTPQAPVDTPLGLKYQLQVELLNQHIDSLQTQLKANPIQIKINQLNQQVLRYSLKQQENFIEQLNLKIGVKRQTQTDNTIASYLSQPLQQDPISQQLNKTNINFTQQLKLLNGKIDDTISKQESVEKRYQSQSIQLNNVKEQITWVKTNAAFGERFLDILQSLPKPPNLAQIQNDMADARLARYQFEQTTIELENKLQNHTNLPKQQLQLLQSQQNLLSQLTHSNDQYLNELAKLRLAYEQLTQLHNLLKNTLNEHLFWVPNAQSIGTIWAANLFKSIAWLAHPEQWHQLKQEWKVQNYLWAWWVILLILCLMAQDMLSPKFTRMNARYATYVGNVTQDKFIYTIKTLAATFAYAAIKPLPVIIGGAILFMSKHNFVFALGCGLLALGANFFIFRFIYLLYAENGVLTKHFRRPAPKIATLQGKVFIFALMTTPLMTIMGFTEMLDTSFVRNSLGRGAFIILCIVLFDFYRGVFLFAESTLENHPNKQNMRLLQKLLWLFIIAVPVISLIAAAIGYYFTAVQLLMQLQISIIVGLCFLLLYQLIKRWMLIEQRLIAFDRAKAKRAEQLSQRERGELNSSEPLESYEEPVIDLDTIASQSIGLVRTLLMLAFIASLIALLSHTHTAVLSFLDGITLWTTNSTINGLEQQVPITLKSLVVGVVLTWFSIIIAKNLPGMLELTILQRLDLSPGTGFAITTVSSYLIVLLGMIIGFSSLGLEWSKLQWLVAALSVGLGFGLQEIFANFISGLIILFEKPIRIGDTVTIRNLTGTVTRIEIRATTISDWDRKEIIVPNKAFITEQLVNWSLSDPITRVIVKVSVARDADPTKVEMLLHQAVRECEMSLSTPEPDVWFVGFGQHTQDYEVRSYAKEMDDRMPLRHMLHKQISKKLRQNQVELAYPQMEIHLNNGNSRDQSSLLKV</sequence>
<dbReference type="SUPFAM" id="SSF82689">
    <property type="entry name" value="Mechanosensitive channel protein MscS (YggB), C-terminal domain"/>
    <property type="match status" value="1"/>
</dbReference>
<dbReference type="Pfam" id="PF00924">
    <property type="entry name" value="MS_channel_2nd"/>
    <property type="match status" value="1"/>
</dbReference>
<dbReference type="PANTHER" id="PTHR30347:SF9">
    <property type="entry name" value="MINICONDUCTANCE MECHANOSENSITIVE CHANNEL MSCM"/>
    <property type="match status" value="1"/>
</dbReference>
<comment type="similarity">
    <text evidence="2">Belongs to the MscS (TC 1.A.23) family.</text>
</comment>
<evidence type="ECO:0000259" key="11">
    <source>
        <dbReference type="Pfam" id="PF12794"/>
    </source>
</evidence>
<evidence type="ECO:0000256" key="9">
    <source>
        <dbReference type="SAM" id="SignalP"/>
    </source>
</evidence>
<dbReference type="InterPro" id="IPR006686">
    <property type="entry name" value="MscS_channel_CS"/>
</dbReference>
<organism evidence="14 15">
    <name type="scientific">Shewanella intestini</name>
    <dbReference type="NCBI Taxonomy" id="2017544"/>
    <lineage>
        <taxon>Bacteria</taxon>
        <taxon>Pseudomonadati</taxon>
        <taxon>Pseudomonadota</taxon>
        <taxon>Gammaproteobacteria</taxon>
        <taxon>Alteromonadales</taxon>
        <taxon>Shewanellaceae</taxon>
        <taxon>Shewanella</taxon>
    </lineage>
</organism>
<dbReference type="SUPFAM" id="SSF50182">
    <property type="entry name" value="Sm-like ribonucleoproteins"/>
    <property type="match status" value="1"/>
</dbReference>
<keyword evidence="15" id="KW-1185">Reference proteome</keyword>
<keyword evidence="5 8" id="KW-1133">Transmembrane helix</keyword>
<feature type="transmembrane region" description="Helical" evidence="8">
    <location>
        <begin position="841"/>
        <end position="862"/>
    </location>
</feature>
<evidence type="ECO:0000313" key="14">
    <source>
        <dbReference type="EMBL" id="MBR9727676.1"/>
    </source>
</evidence>
<feature type="domain" description="Mechanosensitive ion channel MscS" evidence="10">
    <location>
        <begin position="890"/>
        <end position="955"/>
    </location>
</feature>
<evidence type="ECO:0000256" key="2">
    <source>
        <dbReference type="ARBA" id="ARBA00008017"/>
    </source>
</evidence>
<evidence type="ECO:0000256" key="5">
    <source>
        <dbReference type="ARBA" id="ARBA00022989"/>
    </source>
</evidence>
<dbReference type="InterPro" id="IPR011066">
    <property type="entry name" value="MscS_channel_C_sf"/>
</dbReference>